<evidence type="ECO:0000313" key="7">
    <source>
        <dbReference type="Proteomes" id="UP000217784"/>
    </source>
</evidence>
<dbReference type="PANTHER" id="PTHR43179:SF12">
    <property type="entry name" value="GALACTOFURANOSYLTRANSFERASE GLFT2"/>
    <property type="match status" value="1"/>
</dbReference>
<feature type="transmembrane region" description="Helical" evidence="4">
    <location>
        <begin position="248"/>
        <end position="267"/>
    </location>
</feature>
<comment type="similarity">
    <text evidence="1">Belongs to the glycosyltransferase 2 family.</text>
</comment>
<dbReference type="Proteomes" id="UP000217784">
    <property type="component" value="Unassembled WGS sequence"/>
</dbReference>
<accession>A0A2A2HAJ4</accession>
<evidence type="ECO:0000313" key="6">
    <source>
        <dbReference type="EMBL" id="PAV06310.1"/>
    </source>
</evidence>
<dbReference type="OrthoDB" id="46222at2157"/>
<dbReference type="AlphaFoldDB" id="A0A2A2HAJ4"/>
<dbReference type="RefSeq" id="WP_095651953.1">
    <property type="nucleotide sequence ID" value="NZ_LMVM01000001.1"/>
</dbReference>
<name>A0A2A2HAJ4_METBR</name>
<gene>
    <name evidence="6" type="ORF">ASJ80_15915</name>
</gene>
<dbReference type="GO" id="GO:0016757">
    <property type="term" value="F:glycosyltransferase activity"/>
    <property type="evidence" value="ECO:0007669"/>
    <property type="project" value="UniProtKB-KW"/>
</dbReference>
<reference evidence="6 7" key="1">
    <citation type="journal article" date="2017" name="BMC Genomics">
        <title>Genomic analysis of methanogenic archaea reveals a shift towards energy conservation.</title>
        <authorList>
            <person name="Gilmore S.P."/>
            <person name="Henske J.K."/>
            <person name="Sexton J.A."/>
            <person name="Solomon K.V."/>
            <person name="Seppala S."/>
            <person name="Yoo J.I."/>
            <person name="Huyett L.M."/>
            <person name="Pressman A."/>
            <person name="Cogan J.Z."/>
            <person name="Kivenson V."/>
            <person name="Peng X."/>
            <person name="Tan Y."/>
            <person name="Valentine D.L."/>
            <person name="O'Malley M.A."/>
        </authorList>
    </citation>
    <scope>NUCLEOTIDE SEQUENCE [LARGE SCALE GENOMIC DNA]</scope>
    <source>
        <strain evidence="6 7">M.o.H.</strain>
    </source>
</reference>
<feature type="domain" description="Glycosyltransferase 2-like" evidence="5">
    <location>
        <begin position="6"/>
        <end position="176"/>
    </location>
</feature>
<dbReference type="Pfam" id="PF00535">
    <property type="entry name" value="Glycos_transf_2"/>
    <property type="match status" value="1"/>
</dbReference>
<keyword evidence="2" id="KW-0328">Glycosyltransferase</keyword>
<keyword evidence="3 6" id="KW-0808">Transferase</keyword>
<dbReference type="EMBL" id="LMVM01000001">
    <property type="protein sequence ID" value="PAV06310.1"/>
    <property type="molecule type" value="Genomic_DNA"/>
</dbReference>
<organism evidence="6 7">
    <name type="scientific">Methanobacterium bryantii</name>
    <dbReference type="NCBI Taxonomy" id="2161"/>
    <lineage>
        <taxon>Archaea</taxon>
        <taxon>Methanobacteriati</taxon>
        <taxon>Methanobacteriota</taxon>
        <taxon>Methanomada group</taxon>
        <taxon>Methanobacteria</taxon>
        <taxon>Methanobacteriales</taxon>
        <taxon>Methanobacteriaceae</taxon>
        <taxon>Methanobacterium</taxon>
    </lineage>
</organism>
<dbReference type="PANTHER" id="PTHR43179">
    <property type="entry name" value="RHAMNOSYLTRANSFERASE WBBL"/>
    <property type="match status" value="1"/>
</dbReference>
<dbReference type="SUPFAM" id="SSF53448">
    <property type="entry name" value="Nucleotide-diphospho-sugar transferases"/>
    <property type="match status" value="1"/>
</dbReference>
<keyword evidence="4" id="KW-1133">Transmembrane helix</keyword>
<keyword evidence="4" id="KW-0472">Membrane</keyword>
<keyword evidence="7" id="KW-1185">Reference proteome</keyword>
<protein>
    <submittedName>
        <fullName evidence="6">Glycosyl transferase family 2</fullName>
    </submittedName>
</protein>
<evidence type="ECO:0000256" key="3">
    <source>
        <dbReference type="ARBA" id="ARBA00022679"/>
    </source>
</evidence>
<evidence type="ECO:0000256" key="1">
    <source>
        <dbReference type="ARBA" id="ARBA00006739"/>
    </source>
</evidence>
<dbReference type="CDD" id="cd04186">
    <property type="entry name" value="GT_2_like_c"/>
    <property type="match status" value="1"/>
</dbReference>
<proteinExistence type="inferred from homology"/>
<evidence type="ECO:0000259" key="5">
    <source>
        <dbReference type="Pfam" id="PF00535"/>
    </source>
</evidence>
<sequence length="319" mass="36919">MDTKLSVVIPTFNGKQFLKTCLNSIKKQSYSFYEVIIIDNASSDESVRYIHENYPEFTLIQNKENLGFAAAVNQGIKRSSSEYIFLLNNDVELEVDSISNLLKCIEKDERIFAVSSKMIRYNDRRKMDDAGDEYTIFGWTKKVGDGRSPEIYSQERETFSACAGAALYRKSILDELGCFDENFFAYMEDVDIGYRARIRGYKCVYCPDAVVYHFGSGTSGSKYNEFKIRLAARNNVYVPYKNMPWPQLVLNGIFLLAGYFIKYIFFFKKGQGSIYLNGLKEGFNSLGKIEKTKYENKNIINYLKIEWLLIKNTVKFIFF</sequence>
<keyword evidence="4" id="KW-0812">Transmembrane</keyword>
<evidence type="ECO:0000256" key="2">
    <source>
        <dbReference type="ARBA" id="ARBA00022676"/>
    </source>
</evidence>
<dbReference type="InterPro" id="IPR029044">
    <property type="entry name" value="Nucleotide-diphossugar_trans"/>
</dbReference>
<dbReference type="Gene3D" id="3.90.550.10">
    <property type="entry name" value="Spore Coat Polysaccharide Biosynthesis Protein SpsA, Chain A"/>
    <property type="match status" value="1"/>
</dbReference>
<dbReference type="InterPro" id="IPR001173">
    <property type="entry name" value="Glyco_trans_2-like"/>
</dbReference>
<comment type="caution">
    <text evidence="6">The sequence shown here is derived from an EMBL/GenBank/DDBJ whole genome shotgun (WGS) entry which is preliminary data.</text>
</comment>
<evidence type="ECO:0000256" key="4">
    <source>
        <dbReference type="SAM" id="Phobius"/>
    </source>
</evidence>